<dbReference type="EMBL" id="JABSTR010000005">
    <property type="protein sequence ID" value="KAH9371452.1"/>
    <property type="molecule type" value="Genomic_DNA"/>
</dbReference>
<gene>
    <name evidence="2" type="ORF">HPB48_020729</name>
</gene>
<organism evidence="2 3">
    <name type="scientific">Haemaphysalis longicornis</name>
    <name type="common">Bush tick</name>
    <dbReference type="NCBI Taxonomy" id="44386"/>
    <lineage>
        <taxon>Eukaryota</taxon>
        <taxon>Metazoa</taxon>
        <taxon>Ecdysozoa</taxon>
        <taxon>Arthropoda</taxon>
        <taxon>Chelicerata</taxon>
        <taxon>Arachnida</taxon>
        <taxon>Acari</taxon>
        <taxon>Parasitiformes</taxon>
        <taxon>Ixodida</taxon>
        <taxon>Ixodoidea</taxon>
        <taxon>Ixodidae</taxon>
        <taxon>Haemaphysalinae</taxon>
        <taxon>Haemaphysalis</taxon>
    </lineage>
</organism>
<keyword evidence="1" id="KW-0812">Transmembrane</keyword>
<dbReference type="VEuPathDB" id="VectorBase:HLOH_056186"/>
<reference evidence="2 3" key="1">
    <citation type="journal article" date="2020" name="Cell">
        <title>Large-Scale Comparative Analyses of Tick Genomes Elucidate Their Genetic Diversity and Vector Capacities.</title>
        <authorList>
            <consortium name="Tick Genome and Microbiome Consortium (TIGMIC)"/>
            <person name="Jia N."/>
            <person name="Wang J."/>
            <person name="Shi W."/>
            <person name="Du L."/>
            <person name="Sun Y."/>
            <person name="Zhan W."/>
            <person name="Jiang J.F."/>
            <person name="Wang Q."/>
            <person name="Zhang B."/>
            <person name="Ji P."/>
            <person name="Bell-Sakyi L."/>
            <person name="Cui X.M."/>
            <person name="Yuan T.T."/>
            <person name="Jiang B.G."/>
            <person name="Yang W.F."/>
            <person name="Lam T.T."/>
            <person name="Chang Q.C."/>
            <person name="Ding S.J."/>
            <person name="Wang X.J."/>
            <person name="Zhu J.G."/>
            <person name="Ruan X.D."/>
            <person name="Zhao L."/>
            <person name="Wei J.T."/>
            <person name="Ye R.Z."/>
            <person name="Que T.C."/>
            <person name="Du C.H."/>
            <person name="Zhou Y.H."/>
            <person name="Cheng J.X."/>
            <person name="Dai P.F."/>
            <person name="Guo W.B."/>
            <person name="Han X.H."/>
            <person name="Huang E.J."/>
            <person name="Li L.F."/>
            <person name="Wei W."/>
            <person name="Gao Y.C."/>
            <person name="Liu J.Z."/>
            <person name="Shao H.Z."/>
            <person name="Wang X."/>
            <person name="Wang C.C."/>
            <person name="Yang T.C."/>
            <person name="Huo Q.B."/>
            <person name="Li W."/>
            <person name="Chen H.Y."/>
            <person name="Chen S.E."/>
            <person name="Zhou L.G."/>
            <person name="Ni X.B."/>
            <person name="Tian J.H."/>
            <person name="Sheng Y."/>
            <person name="Liu T."/>
            <person name="Pan Y.S."/>
            <person name="Xia L.Y."/>
            <person name="Li J."/>
            <person name="Zhao F."/>
            <person name="Cao W.C."/>
        </authorList>
    </citation>
    <scope>NUCLEOTIDE SEQUENCE [LARGE SCALE GENOMIC DNA]</scope>
    <source>
        <strain evidence="2">HaeL-2018</strain>
    </source>
</reference>
<evidence type="ECO:0000313" key="2">
    <source>
        <dbReference type="EMBL" id="KAH9371452.1"/>
    </source>
</evidence>
<accession>A0A9J6GAR3</accession>
<comment type="caution">
    <text evidence="2">The sequence shown here is derived from an EMBL/GenBank/DDBJ whole genome shotgun (WGS) entry which is preliminary data.</text>
</comment>
<proteinExistence type="predicted"/>
<dbReference type="Proteomes" id="UP000821853">
    <property type="component" value="Chromosome 3"/>
</dbReference>
<feature type="transmembrane region" description="Helical" evidence="1">
    <location>
        <begin position="21"/>
        <end position="38"/>
    </location>
</feature>
<sequence>MRQLFMVLWKNIYLKRLSRHLVTTVLEIVLMVVLLLGIQDDAVVREPFLRKGDTIFRPIQPTVYWNTQKDMADITTVTPCLFARAILVRLQQNVSVDSLFERGAIISGPLTGEGCVCAPKAHSVDTHQHTHTYTYAHLYVRTHAHSFRKE</sequence>
<keyword evidence="1" id="KW-0472">Membrane</keyword>
<keyword evidence="1" id="KW-1133">Transmembrane helix</keyword>
<protein>
    <submittedName>
        <fullName evidence="2">Uncharacterized protein</fullName>
    </submittedName>
</protein>
<dbReference type="AlphaFoldDB" id="A0A9J6GAR3"/>
<evidence type="ECO:0000313" key="3">
    <source>
        <dbReference type="Proteomes" id="UP000821853"/>
    </source>
</evidence>
<evidence type="ECO:0000256" key="1">
    <source>
        <dbReference type="SAM" id="Phobius"/>
    </source>
</evidence>
<name>A0A9J6GAR3_HAELO</name>
<keyword evidence="3" id="KW-1185">Reference proteome</keyword>